<evidence type="ECO:0000313" key="2">
    <source>
        <dbReference type="EMBL" id="EGD53642.1"/>
    </source>
</evidence>
<accession>F1YNN2</accession>
<keyword evidence="1" id="KW-0472">Membrane</keyword>
<dbReference type="eggNOG" id="ENOG5032TA1">
    <property type="taxonomic scope" value="Bacteria"/>
</dbReference>
<proteinExistence type="predicted"/>
<keyword evidence="3" id="KW-1185">Reference proteome</keyword>
<dbReference type="Proteomes" id="UP000035065">
    <property type="component" value="Unassembled WGS sequence"/>
</dbReference>
<organism evidence="2 3">
    <name type="scientific">Gordonia neofelifaecis NRRL B-59395</name>
    <dbReference type="NCBI Taxonomy" id="644548"/>
    <lineage>
        <taxon>Bacteria</taxon>
        <taxon>Bacillati</taxon>
        <taxon>Actinomycetota</taxon>
        <taxon>Actinomycetes</taxon>
        <taxon>Mycobacteriales</taxon>
        <taxon>Gordoniaceae</taxon>
        <taxon>Gordonia</taxon>
    </lineage>
</organism>
<feature type="transmembrane region" description="Helical" evidence="1">
    <location>
        <begin position="35"/>
        <end position="57"/>
    </location>
</feature>
<keyword evidence="1" id="KW-0812">Transmembrane</keyword>
<feature type="transmembrane region" description="Helical" evidence="1">
    <location>
        <begin position="117"/>
        <end position="138"/>
    </location>
</feature>
<protein>
    <recommendedName>
        <fullName evidence="4">DUF4203 domain-containing protein</fullName>
    </recommendedName>
</protein>
<reference evidence="2 3" key="1">
    <citation type="journal article" date="2011" name="J. Bacteriol.">
        <title>Draft Genome Sequence of Gordonia neofelifaecis NRRL B-59395, a Cholesterol-Degrading Actinomycete.</title>
        <authorList>
            <person name="Ge F."/>
            <person name="Li W."/>
            <person name="Chen G."/>
            <person name="Liu Y."/>
            <person name="Zhang G."/>
            <person name="Yong B."/>
            <person name="Wang Q."/>
            <person name="Wang N."/>
            <person name="Huang Z."/>
            <person name="Li W."/>
            <person name="Wang J."/>
            <person name="Wu C."/>
            <person name="Xie Q."/>
            <person name="Liu G."/>
        </authorList>
    </citation>
    <scope>NUCLEOTIDE SEQUENCE [LARGE SCALE GENOMIC DNA]</scope>
    <source>
        <strain evidence="2 3">NRRL B-59395</strain>
    </source>
</reference>
<feature type="transmembrane region" description="Helical" evidence="1">
    <location>
        <begin position="150"/>
        <end position="170"/>
    </location>
</feature>
<keyword evidence="1" id="KW-1133">Transmembrane helix</keyword>
<evidence type="ECO:0000313" key="3">
    <source>
        <dbReference type="Proteomes" id="UP000035065"/>
    </source>
</evidence>
<gene>
    <name evidence="2" type="ORF">SCNU_17657</name>
</gene>
<dbReference type="EMBL" id="AEUD01000019">
    <property type="protein sequence ID" value="EGD53642.1"/>
    <property type="molecule type" value="Genomic_DNA"/>
</dbReference>
<comment type="caution">
    <text evidence="2">The sequence shown here is derived from an EMBL/GenBank/DDBJ whole genome shotgun (WGS) entry which is preliminary data.</text>
</comment>
<sequence>MILAVGALLCFYGVRSVHLGVIAAGFGAGWMISSLFNATGLTLFLFGLIGGVSAWVVCSLIFKFAAFFVGGLSGAVAGARIADLVQPGDNSWAASAIIIVAIAVSAAFFADKYRARALLWLTSIGGASMILIGIGLTFERLRWIDSPDSAITSITSNAVWVALSVAGWIVQRRLFADRLGIEPRKKAAPQS</sequence>
<feature type="transmembrane region" description="Helical" evidence="1">
    <location>
        <begin position="64"/>
        <end position="85"/>
    </location>
</feature>
<evidence type="ECO:0008006" key="4">
    <source>
        <dbReference type="Google" id="ProtNLM"/>
    </source>
</evidence>
<dbReference type="STRING" id="644548.SCNU_17657"/>
<dbReference type="AlphaFoldDB" id="F1YNN2"/>
<evidence type="ECO:0000256" key="1">
    <source>
        <dbReference type="SAM" id="Phobius"/>
    </source>
</evidence>
<feature type="transmembrane region" description="Helical" evidence="1">
    <location>
        <begin position="91"/>
        <end position="110"/>
    </location>
</feature>
<name>F1YNN2_9ACTN</name>